<evidence type="ECO:0000313" key="4">
    <source>
        <dbReference type="Proteomes" id="UP000324974"/>
    </source>
</evidence>
<dbReference type="Proteomes" id="UP000324974">
    <property type="component" value="Chromosome"/>
</dbReference>
<organism evidence="3 4">
    <name type="scientific">Limnoglobus roseus</name>
    <dbReference type="NCBI Taxonomy" id="2598579"/>
    <lineage>
        <taxon>Bacteria</taxon>
        <taxon>Pseudomonadati</taxon>
        <taxon>Planctomycetota</taxon>
        <taxon>Planctomycetia</taxon>
        <taxon>Gemmatales</taxon>
        <taxon>Gemmataceae</taxon>
        <taxon>Limnoglobus</taxon>
    </lineage>
</organism>
<keyword evidence="2" id="KW-0472">Membrane</keyword>
<dbReference type="AlphaFoldDB" id="A0A5C1AIA2"/>
<evidence type="ECO:0000313" key="3">
    <source>
        <dbReference type="EMBL" id="QEL17897.1"/>
    </source>
</evidence>
<dbReference type="EMBL" id="CP042425">
    <property type="protein sequence ID" value="QEL17897.1"/>
    <property type="molecule type" value="Genomic_DNA"/>
</dbReference>
<reference evidence="4" key="1">
    <citation type="submission" date="2019-08" db="EMBL/GenBank/DDBJ databases">
        <title>Limnoglobus roseus gen. nov., sp. nov., a novel freshwater planctomycete with a giant genome from the family Gemmataceae.</title>
        <authorList>
            <person name="Kulichevskaya I.S."/>
            <person name="Naumoff D.G."/>
            <person name="Miroshnikov K."/>
            <person name="Ivanova A."/>
            <person name="Philippov D.A."/>
            <person name="Hakobyan A."/>
            <person name="Rijpstra I.C."/>
            <person name="Sinninghe Damste J.S."/>
            <person name="Liesack W."/>
            <person name="Dedysh S.N."/>
        </authorList>
    </citation>
    <scope>NUCLEOTIDE SEQUENCE [LARGE SCALE GENOMIC DNA]</scope>
    <source>
        <strain evidence="4">PX52</strain>
    </source>
</reference>
<gene>
    <name evidence="3" type="ORF">PX52LOC_04909</name>
</gene>
<name>A0A5C1AIA2_9BACT</name>
<keyword evidence="2" id="KW-0812">Transmembrane</keyword>
<sequence length="465" mass="50457">MSQALKCPSPSCPFLFDPAQVPAGAVLTCPRCGMRFTLGPSAPMNPPPDSPFAPGAETLPPAEPEPVRPSYSSRGKQTPAKKTSAAPSAGRSPVLPLIAVFLVVGTAVGVGLMVAGKLGTAGSSATDLVFEERNVSYRYPVPNWQKDDEAKSLFNVNLLGLKRTDSSARIAVEARDYQTRNPQPGELREAITERLRPLFDDLDLKDDTGGTLAGQPALKFTFRGNASAKLGTRVYLGEAYGLAYKGIGYLFFAAAPEAEVSLLAADLDDLRDRMTLLDRRDKWQETTTPTKLLIGQDADYRLTDGDGWWKKLPDPTIEDPKADTVYDADFKSKAKKWDVPPRARVAVLLLDPAGDDPVATLRTYLAEQYDKLYEMKNWTEIKDPPLGDSPNAGEQRGIDVVRYKVSGPDAKTTKLVVLSAIKMNAQNAGGTKPVVVGVHAACPMDYQIYWEKRLLQLASSLRSGG</sequence>
<evidence type="ECO:0000256" key="2">
    <source>
        <dbReference type="SAM" id="Phobius"/>
    </source>
</evidence>
<feature type="region of interest" description="Disordered" evidence="1">
    <location>
        <begin position="43"/>
        <end position="89"/>
    </location>
</feature>
<protein>
    <submittedName>
        <fullName evidence="3">Uncharacterized protein</fullName>
    </submittedName>
</protein>
<keyword evidence="2" id="KW-1133">Transmembrane helix</keyword>
<evidence type="ECO:0000256" key="1">
    <source>
        <dbReference type="SAM" id="MobiDB-lite"/>
    </source>
</evidence>
<dbReference type="KEGG" id="lrs:PX52LOC_04909"/>
<feature type="transmembrane region" description="Helical" evidence="2">
    <location>
        <begin position="94"/>
        <end position="115"/>
    </location>
</feature>
<proteinExistence type="predicted"/>
<accession>A0A5C1AIA2</accession>
<dbReference type="CDD" id="cd20335">
    <property type="entry name" value="BRcat_RBR"/>
    <property type="match status" value="1"/>
</dbReference>
<keyword evidence="4" id="KW-1185">Reference proteome</keyword>